<proteinExistence type="predicted"/>
<protein>
    <submittedName>
        <fullName evidence="1">Uncharacterized protein</fullName>
    </submittedName>
</protein>
<dbReference type="RefSeq" id="WP_180689249.1">
    <property type="nucleotide sequence ID" value="NZ_CP059052.1"/>
</dbReference>
<dbReference type="AlphaFoldDB" id="A0A7D5VYR3"/>
<dbReference type="Proteomes" id="UP000510934">
    <property type="component" value="Chromosome"/>
</dbReference>
<gene>
    <name evidence="1" type="ORF">H0H12_03860</name>
</gene>
<evidence type="ECO:0000313" key="2">
    <source>
        <dbReference type="Proteomes" id="UP000510934"/>
    </source>
</evidence>
<organism evidence="1 2">
    <name type="scientific">Pseudomonas putida</name>
    <name type="common">Arthrobacter siderocapsulatus</name>
    <dbReference type="NCBI Taxonomy" id="303"/>
    <lineage>
        <taxon>Bacteria</taxon>
        <taxon>Pseudomonadati</taxon>
        <taxon>Pseudomonadota</taxon>
        <taxon>Gammaproteobacteria</taxon>
        <taxon>Pseudomonadales</taxon>
        <taxon>Pseudomonadaceae</taxon>
        <taxon>Pseudomonas</taxon>
    </lineage>
</organism>
<reference evidence="1 2" key="1">
    <citation type="journal article" date="2009" name="Mikrobiologiia">
        <title>[Phenanthren biodegradation and interaction of Pseudomonas putida BS3701 and Burkholderia sp.BS3702 in plant rhizosphere].</title>
        <authorList>
            <person name="Ovchinnikova A.A."/>
            <person name="Vetrova A.A."/>
            <person name="Filonov A.E."/>
            <person name="Boronin A.M."/>
        </authorList>
    </citation>
    <scope>NUCLEOTIDE SEQUENCE [LARGE SCALE GENOMIC DNA]</scope>
    <source>
        <strain evidence="1 2">BS3701</strain>
    </source>
</reference>
<evidence type="ECO:0000313" key="1">
    <source>
        <dbReference type="EMBL" id="QLJ15092.1"/>
    </source>
</evidence>
<sequence>MERATITADTLELLHLNQMAMRAAIEELSAWIRQRGSINVHENVMMALQTLGTNADAIGLAIERLRD</sequence>
<dbReference type="EMBL" id="CP059052">
    <property type="protein sequence ID" value="QLJ15092.1"/>
    <property type="molecule type" value="Genomic_DNA"/>
</dbReference>
<accession>A0A7D5VYR3</accession>
<name>A0A7D5VYR3_PSEPU</name>